<protein>
    <submittedName>
        <fullName evidence="1">Uncharacterized protein</fullName>
    </submittedName>
</protein>
<accession>A0A022W7S1</accession>
<proteinExistence type="predicted"/>
<sequence length="95" mass="10791">MASLGETAAKVATKVRAKVQRSSHDKYPWLYPRGCENEIAPVIDMWLKDRVAAEYVLQKTGKRFKVNPRENVAESMLSFGQTRAARFPNHFPANI</sequence>
<name>A0A022W7S1_TRIRU</name>
<gene>
    <name evidence="1" type="ORF">H103_02995</name>
</gene>
<dbReference type="HOGENOM" id="CLU_2374288_0_0_1"/>
<reference evidence="1" key="1">
    <citation type="submission" date="2014-02" db="EMBL/GenBank/DDBJ databases">
        <title>The Genome Sequence of Trichophyton rubrum (morphotype fischeri) CBS 288.86.</title>
        <authorList>
            <consortium name="The Broad Institute Genomics Platform"/>
            <person name="Cuomo C.A."/>
            <person name="White T.C."/>
            <person name="Graser Y."/>
            <person name="Martinez-Rossi N."/>
            <person name="Heitman J."/>
            <person name="Young S.K."/>
            <person name="Zeng Q."/>
            <person name="Gargeya S."/>
            <person name="Abouelleil A."/>
            <person name="Alvarado L."/>
            <person name="Chapman S.B."/>
            <person name="Gainer-Dewar J."/>
            <person name="Goldberg J."/>
            <person name="Griggs A."/>
            <person name="Gujja S."/>
            <person name="Hansen M."/>
            <person name="Howarth C."/>
            <person name="Imamovic A."/>
            <person name="Larimer J."/>
            <person name="Martinez D."/>
            <person name="Murphy C."/>
            <person name="Pearson M.D."/>
            <person name="Persinoti G."/>
            <person name="Poon T."/>
            <person name="Priest M."/>
            <person name="Roberts A.D."/>
            <person name="Saif S."/>
            <person name="Shea T.D."/>
            <person name="Sykes S.N."/>
            <person name="Wortman J."/>
            <person name="Nusbaum C."/>
            <person name="Birren B."/>
        </authorList>
    </citation>
    <scope>NUCLEOTIDE SEQUENCE [LARGE SCALE GENOMIC DNA]</scope>
    <source>
        <strain evidence="1">CBS 288.86</strain>
    </source>
</reference>
<evidence type="ECO:0000313" key="1">
    <source>
        <dbReference type="EMBL" id="EZF54191.1"/>
    </source>
</evidence>
<dbReference type="Proteomes" id="UP000023758">
    <property type="component" value="Unassembled WGS sequence"/>
</dbReference>
<dbReference type="EMBL" id="KK207792">
    <property type="protein sequence ID" value="EZF54191.1"/>
    <property type="molecule type" value="Genomic_DNA"/>
</dbReference>
<organism evidence="1">
    <name type="scientific">Trichophyton rubrum CBS 288.86</name>
    <dbReference type="NCBI Taxonomy" id="1215330"/>
    <lineage>
        <taxon>Eukaryota</taxon>
        <taxon>Fungi</taxon>
        <taxon>Dikarya</taxon>
        <taxon>Ascomycota</taxon>
        <taxon>Pezizomycotina</taxon>
        <taxon>Eurotiomycetes</taxon>
        <taxon>Eurotiomycetidae</taxon>
        <taxon>Onygenales</taxon>
        <taxon>Arthrodermataceae</taxon>
        <taxon>Trichophyton</taxon>
    </lineage>
</organism>
<dbReference type="AlphaFoldDB" id="A0A022W7S1"/>